<dbReference type="InterPro" id="IPR019775">
    <property type="entry name" value="WD40_repeat_CS"/>
</dbReference>
<evidence type="ECO:0000256" key="2">
    <source>
        <dbReference type="ARBA" id="ARBA00022737"/>
    </source>
</evidence>
<sequence length="370" mass="40334">MVDLQYDAGTDVLAIRSCYNSDGKDLIAIAGENSIEVLQCSSSELSSLAFFNLGLRTTAIAWSPRSVSPDVSDDWLVELVISTHDFGLHLLTKSEDSPERIISFGGGLTGHHGRINDITFVGGQDDNARHVATVSDDRNLIVWDLRPKSGAENDAFLTSSVSSTKSSPPTALVISFAYPLCSISSHESSSKEFIVSDSRGSVFVVDWRKDPLENEEEAVTHQNFIELVHPRSLADSVSNIPSCLSGYASWHANNPNIIGAVFGSEFALWDLTQLKGGKPFGTGSCLLESANRFRWCPSYPEFFAIASSVTSKGAVIVINSVNHWQTPANPITIELRPHRVTDFDWLATQGVPRITAAVGRKVYVFPINMD</sequence>
<dbReference type="InterPro" id="IPR001680">
    <property type="entry name" value="WD40_rpt"/>
</dbReference>
<dbReference type="OrthoDB" id="340259at2759"/>
<dbReference type="InterPro" id="IPR036322">
    <property type="entry name" value="WD40_repeat_dom_sf"/>
</dbReference>
<protein>
    <submittedName>
        <fullName evidence="4">Uncharacterized protein</fullName>
    </submittedName>
</protein>
<feature type="repeat" description="WD" evidence="3">
    <location>
        <begin position="108"/>
        <end position="153"/>
    </location>
</feature>
<dbReference type="PROSITE" id="PS00678">
    <property type="entry name" value="WD_REPEATS_1"/>
    <property type="match status" value="1"/>
</dbReference>
<dbReference type="PROSITE" id="PS50082">
    <property type="entry name" value="WD_REPEATS_2"/>
    <property type="match status" value="1"/>
</dbReference>
<evidence type="ECO:0000313" key="4">
    <source>
        <dbReference type="EMBL" id="PAV23465.1"/>
    </source>
</evidence>
<dbReference type="Proteomes" id="UP000217199">
    <property type="component" value="Unassembled WGS sequence"/>
</dbReference>
<dbReference type="AlphaFoldDB" id="A0A286UVJ0"/>
<dbReference type="PANTHER" id="PTHR22806">
    <property type="entry name" value="NUCLEOPORIN NUP37 P37 -RELATED"/>
    <property type="match status" value="1"/>
</dbReference>
<evidence type="ECO:0000313" key="5">
    <source>
        <dbReference type="Proteomes" id="UP000217199"/>
    </source>
</evidence>
<keyword evidence="1 3" id="KW-0853">WD repeat</keyword>
<name>A0A286UVJ0_9AGAM</name>
<dbReference type="FunCoup" id="A0A286UVJ0">
    <property type="interactions" value="132"/>
</dbReference>
<dbReference type="PANTHER" id="PTHR22806:SF0">
    <property type="entry name" value="NUCLEOPORIN NUP37"/>
    <property type="match status" value="1"/>
</dbReference>
<dbReference type="GO" id="GO:0031080">
    <property type="term" value="C:nuclear pore outer ring"/>
    <property type="evidence" value="ECO:0007669"/>
    <property type="project" value="InterPro"/>
</dbReference>
<evidence type="ECO:0000256" key="1">
    <source>
        <dbReference type="ARBA" id="ARBA00022574"/>
    </source>
</evidence>
<dbReference type="InterPro" id="IPR015943">
    <property type="entry name" value="WD40/YVTN_repeat-like_dom_sf"/>
</dbReference>
<keyword evidence="2" id="KW-0677">Repeat</keyword>
<dbReference type="EMBL" id="NBII01000001">
    <property type="protein sequence ID" value="PAV23465.1"/>
    <property type="molecule type" value="Genomic_DNA"/>
</dbReference>
<dbReference type="InParanoid" id="A0A286UVJ0"/>
<keyword evidence="5" id="KW-1185">Reference proteome</keyword>
<organism evidence="4 5">
    <name type="scientific">Pyrrhoderma noxium</name>
    <dbReference type="NCBI Taxonomy" id="2282107"/>
    <lineage>
        <taxon>Eukaryota</taxon>
        <taxon>Fungi</taxon>
        <taxon>Dikarya</taxon>
        <taxon>Basidiomycota</taxon>
        <taxon>Agaricomycotina</taxon>
        <taxon>Agaricomycetes</taxon>
        <taxon>Hymenochaetales</taxon>
        <taxon>Hymenochaetaceae</taxon>
        <taxon>Pyrrhoderma</taxon>
    </lineage>
</organism>
<comment type="caution">
    <text evidence="4">The sequence shown here is derived from an EMBL/GenBank/DDBJ whole genome shotgun (WGS) entry which is preliminary data.</text>
</comment>
<dbReference type="Gene3D" id="2.130.10.10">
    <property type="entry name" value="YVTN repeat-like/Quinoprotein amine dehydrogenase"/>
    <property type="match status" value="1"/>
</dbReference>
<proteinExistence type="predicted"/>
<dbReference type="SUPFAM" id="SSF50978">
    <property type="entry name" value="WD40 repeat-like"/>
    <property type="match status" value="1"/>
</dbReference>
<evidence type="ECO:0000256" key="3">
    <source>
        <dbReference type="PROSITE-ProRule" id="PRU00221"/>
    </source>
</evidence>
<dbReference type="STRING" id="2282107.A0A286UVJ0"/>
<reference evidence="4 5" key="1">
    <citation type="journal article" date="2017" name="Mol. Ecol.">
        <title>Comparative and population genomic landscape of Phellinus noxius: A hypervariable fungus causing root rot in trees.</title>
        <authorList>
            <person name="Chung C.L."/>
            <person name="Lee T.J."/>
            <person name="Akiba M."/>
            <person name="Lee H.H."/>
            <person name="Kuo T.H."/>
            <person name="Liu D."/>
            <person name="Ke H.M."/>
            <person name="Yokoi T."/>
            <person name="Roa M.B."/>
            <person name="Lu M.J."/>
            <person name="Chang Y.Y."/>
            <person name="Ann P.J."/>
            <person name="Tsai J.N."/>
            <person name="Chen C.Y."/>
            <person name="Tzean S.S."/>
            <person name="Ota Y."/>
            <person name="Hattori T."/>
            <person name="Sahashi N."/>
            <person name="Liou R.F."/>
            <person name="Kikuchi T."/>
            <person name="Tsai I.J."/>
        </authorList>
    </citation>
    <scope>NUCLEOTIDE SEQUENCE [LARGE SCALE GENOMIC DNA]</scope>
    <source>
        <strain evidence="4 5">FFPRI411160</strain>
    </source>
</reference>
<accession>A0A286UVJ0</accession>
<dbReference type="InterPro" id="IPR037626">
    <property type="entry name" value="NUP37"/>
</dbReference>
<gene>
    <name evidence="4" type="ORF">PNOK_0053300</name>
</gene>